<dbReference type="PROSITE" id="PS01275">
    <property type="entry name" value="EFP"/>
    <property type="match status" value="1"/>
</dbReference>
<dbReference type="FunFam" id="2.30.30.30:FF:000003">
    <property type="entry name" value="Elongation factor P"/>
    <property type="match status" value="1"/>
</dbReference>
<dbReference type="InterPro" id="IPR020599">
    <property type="entry name" value="Transl_elong_fac_P/YeiP"/>
</dbReference>
<dbReference type="InterPro" id="IPR001059">
    <property type="entry name" value="Transl_elong_P/YeiP_cen"/>
</dbReference>
<dbReference type="InterPro" id="IPR008991">
    <property type="entry name" value="Translation_prot_SH3-like_sf"/>
</dbReference>
<dbReference type="NCBIfam" id="NF001810">
    <property type="entry name" value="PRK00529.1"/>
    <property type="match status" value="1"/>
</dbReference>
<dbReference type="SMART" id="SM01185">
    <property type="entry name" value="EFP"/>
    <property type="match status" value="1"/>
</dbReference>
<dbReference type="SUPFAM" id="SSF50249">
    <property type="entry name" value="Nucleic acid-binding proteins"/>
    <property type="match status" value="2"/>
</dbReference>
<feature type="domain" description="Translation elongation factor P/YeiP central" evidence="9">
    <location>
        <begin position="91"/>
        <end position="146"/>
    </location>
</feature>
<evidence type="ECO:0000259" key="9">
    <source>
        <dbReference type="SMART" id="SM01185"/>
    </source>
</evidence>
<dbReference type="Pfam" id="PF01132">
    <property type="entry name" value="EFP"/>
    <property type="match status" value="1"/>
</dbReference>
<dbReference type="Proteomes" id="UP001160483">
    <property type="component" value="Unassembled WGS sequence"/>
</dbReference>
<dbReference type="Gene3D" id="2.40.50.140">
    <property type="entry name" value="Nucleic acid-binding proteins"/>
    <property type="match status" value="2"/>
</dbReference>
<feature type="domain" description="Elongation factor P C-terminal" evidence="8">
    <location>
        <begin position="154"/>
        <end position="210"/>
    </location>
</feature>
<dbReference type="Gene3D" id="2.30.30.30">
    <property type="match status" value="1"/>
</dbReference>
<reference evidence="10" key="1">
    <citation type="submission" date="2021-11" db="EMBL/GenBank/DDBJ databases">
        <authorList>
            <person name="Islam A."/>
            <person name="Islam S."/>
            <person name="Flora M.S."/>
            <person name="Rahman M."/>
            <person name="Ziaur R.M."/>
            <person name="Epstein J.H."/>
            <person name="Hassan M."/>
            <person name="Klassen M."/>
            <person name="Woodard K."/>
            <person name="Webb A."/>
            <person name="Webby R.J."/>
            <person name="El Zowalaty M.E."/>
        </authorList>
    </citation>
    <scope>NUCLEOTIDE SEQUENCE</scope>
    <source>
        <strain evidence="10">Pbs3</strain>
    </source>
</reference>
<evidence type="ECO:0000256" key="1">
    <source>
        <dbReference type="ARBA" id="ARBA00004229"/>
    </source>
</evidence>
<name>A0AAU9LBH0_9STRA</name>
<evidence type="ECO:0000256" key="3">
    <source>
        <dbReference type="ARBA" id="ARBA00009479"/>
    </source>
</evidence>
<dbReference type="InterPro" id="IPR013185">
    <property type="entry name" value="Transl_elong_KOW-like"/>
</dbReference>
<comment type="caution">
    <text evidence="10">The sequence shown here is derived from an EMBL/GenBank/DDBJ whole genome shotgun (WGS) entry which is preliminary data.</text>
</comment>
<comment type="similarity">
    <text evidence="3">Belongs to the elongation factor P family.</text>
</comment>
<gene>
    <name evidence="10" type="ORF">PBS003_LOCUS4165</name>
</gene>
<evidence type="ECO:0000313" key="10">
    <source>
        <dbReference type="EMBL" id="CAH0477416.1"/>
    </source>
</evidence>
<evidence type="ECO:0000313" key="11">
    <source>
        <dbReference type="Proteomes" id="UP001160483"/>
    </source>
</evidence>
<dbReference type="AlphaFoldDB" id="A0AAU9LBH0"/>
<dbReference type="Pfam" id="PF09285">
    <property type="entry name" value="Elong-fact-P_C"/>
    <property type="match status" value="1"/>
</dbReference>
<evidence type="ECO:0000256" key="7">
    <source>
        <dbReference type="ARBA" id="ARBA00022917"/>
    </source>
</evidence>
<keyword evidence="7" id="KW-0648">Protein biosynthesis</keyword>
<keyword evidence="6" id="KW-0934">Plastid</keyword>
<dbReference type="PANTHER" id="PTHR30053:SF14">
    <property type="entry name" value="TRANSLATION ELONGATION FACTOR KOW-LIKE DOMAIN-CONTAINING PROTEIN"/>
    <property type="match status" value="1"/>
</dbReference>
<dbReference type="PIRSF" id="PIRSF005901">
    <property type="entry name" value="EF-P"/>
    <property type="match status" value="1"/>
</dbReference>
<dbReference type="GO" id="GO:0043043">
    <property type="term" value="P:peptide biosynthetic process"/>
    <property type="evidence" value="ECO:0007669"/>
    <property type="project" value="InterPro"/>
</dbReference>
<evidence type="ECO:0000259" key="8">
    <source>
        <dbReference type="SMART" id="SM00841"/>
    </source>
</evidence>
<dbReference type="FunFam" id="2.40.50.140:FF:000004">
    <property type="entry name" value="Elongation factor P"/>
    <property type="match status" value="1"/>
</dbReference>
<keyword evidence="4" id="KW-0963">Cytoplasm</keyword>
<dbReference type="InterPro" id="IPR014722">
    <property type="entry name" value="Rib_uL2_dom2"/>
</dbReference>
<dbReference type="InterPro" id="IPR013852">
    <property type="entry name" value="Transl_elong_P/YeiP_CS"/>
</dbReference>
<organism evidence="10 11">
    <name type="scientific">Peronospora belbahrii</name>
    <dbReference type="NCBI Taxonomy" id="622444"/>
    <lineage>
        <taxon>Eukaryota</taxon>
        <taxon>Sar</taxon>
        <taxon>Stramenopiles</taxon>
        <taxon>Oomycota</taxon>
        <taxon>Peronosporomycetes</taxon>
        <taxon>Peronosporales</taxon>
        <taxon>Peronosporaceae</taxon>
        <taxon>Peronospora</taxon>
    </lineage>
</organism>
<dbReference type="GO" id="GO:0005829">
    <property type="term" value="C:cytosol"/>
    <property type="evidence" value="ECO:0007669"/>
    <property type="project" value="UniProtKB-ARBA"/>
</dbReference>
<dbReference type="GO" id="GO:0003746">
    <property type="term" value="F:translation elongation factor activity"/>
    <property type="evidence" value="ECO:0007669"/>
    <property type="project" value="InterPro"/>
</dbReference>
<comment type="subcellular location">
    <subcellularLocation>
        <location evidence="2">Cytoplasm</location>
    </subcellularLocation>
    <subcellularLocation>
        <location evidence="1">Plastid</location>
        <location evidence="1">Chloroplast</location>
    </subcellularLocation>
</comment>
<accession>A0AAU9LBH0</accession>
<protein>
    <recommendedName>
        <fullName evidence="12">Elongation factor P</fullName>
    </recommendedName>
</protein>
<dbReference type="SMART" id="SM00841">
    <property type="entry name" value="Elong-fact-P_C"/>
    <property type="match status" value="1"/>
</dbReference>
<dbReference type="GO" id="GO:0009507">
    <property type="term" value="C:chloroplast"/>
    <property type="evidence" value="ECO:0007669"/>
    <property type="project" value="UniProtKB-SubCell"/>
</dbReference>
<proteinExistence type="inferred from homology"/>
<evidence type="ECO:0000256" key="6">
    <source>
        <dbReference type="ARBA" id="ARBA00022640"/>
    </source>
</evidence>
<evidence type="ECO:0000256" key="2">
    <source>
        <dbReference type="ARBA" id="ARBA00004496"/>
    </source>
</evidence>
<dbReference type="SUPFAM" id="SSF50104">
    <property type="entry name" value="Translation proteins SH3-like domain"/>
    <property type="match status" value="1"/>
</dbReference>
<sequence length="211" mass="23416">MLRAAKHIARSTTFAYGYGARFASINGNQVRAGMALEIDGKIYRVGKNQHVKPGKGGAYVQAELKEIKTGAKMNRRFRAAETVNKAPLGPDEPFQFLYYNGDHLVVMCNKTFNQMEIERDLFSGRQLDFLQEGMTLSLQIIEGDVLWANMPEHVVLEVTVRKLPPKGVADTALSVKDATLENGAIVKVPLFVEIGRKVKVSTEDGSYIDKL</sequence>
<evidence type="ECO:0008006" key="12">
    <source>
        <dbReference type="Google" id="ProtNLM"/>
    </source>
</evidence>
<dbReference type="InterPro" id="IPR015365">
    <property type="entry name" value="Elong-fact-P_C"/>
</dbReference>
<dbReference type="InterPro" id="IPR012340">
    <property type="entry name" value="NA-bd_OB-fold"/>
</dbReference>
<dbReference type="EMBL" id="CAKKTJ010000168">
    <property type="protein sequence ID" value="CAH0477416.1"/>
    <property type="molecule type" value="Genomic_DNA"/>
</dbReference>
<dbReference type="PANTHER" id="PTHR30053">
    <property type="entry name" value="ELONGATION FACTOR P"/>
    <property type="match status" value="1"/>
</dbReference>
<evidence type="ECO:0000256" key="4">
    <source>
        <dbReference type="ARBA" id="ARBA00022490"/>
    </source>
</evidence>
<keyword evidence="5" id="KW-0150">Chloroplast</keyword>
<dbReference type="Pfam" id="PF08207">
    <property type="entry name" value="EFP_N"/>
    <property type="match status" value="1"/>
</dbReference>
<evidence type="ECO:0000256" key="5">
    <source>
        <dbReference type="ARBA" id="ARBA00022528"/>
    </source>
</evidence>